<evidence type="ECO:0000313" key="2">
    <source>
        <dbReference type="Proteomes" id="UP001055879"/>
    </source>
</evidence>
<protein>
    <submittedName>
        <fullName evidence="1">Uncharacterized protein</fullName>
    </submittedName>
</protein>
<evidence type="ECO:0000313" key="1">
    <source>
        <dbReference type="EMBL" id="KAI3758971.1"/>
    </source>
</evidence>
<sequence>MRRQSKGSLQKKYTVGAFELLSKTTPIQAISLLVLGLFIDYYFSGNLISDYIRSISSGAIVFILLSCSLAVFCNIIQYLCIGRFSAVSFQVLGHMKTVCVLTLGWVLFDSHLTLKNILGVLVAIVGMVIYSWAVEAEKASSKVTTTHTKHSLTEEELNLLKEGDEKKEEVKPEEKKEENNGEEEKPPAEEKKEEPKPPSPLVLYIDLHCVGCAKEIEKSLLRIPENFLVSKDVIKVADFGLAREITFDLPTTIHRVCFNTLQSTIFHYGSISLIEEPCKSAHMVAIQVAKKAGCILSYDPNLRLALWPSTEAARTGIMSILDQADIIKLSSEYEATQIESLHWISTLLNRHRSEAASAAASTKLPSTHPIRLGLALNFLVFYYEIMNSPERACHLPKQVFDEAIAELDTLSEESYKDNTLIMQLLRDNLTLWTSDLPEEGGPRNAHASCVIMSRKVAYCCFIYRFDFNDWKVQTLLRDCI</sequence>
<gene>
    <name evidence="1" type="ORF">L6452_06544</name>
</gene>
<dbReference type="EMBL" id="CM042048">
    <property type="protein sequence ID" value="KAI3758971.1"/>
    <property type="molecule type" value="Genomic_DNA"/>
</dbReference>
<proteinExistence type="predicted"/>
<reference evidence="1 2" key="2">
    <citation type="journal article" date="2022" name="Mol. Ecol. Resour.">
        <title>The genomes of chicory, endive, great burdock and yacon provide insights into Asteraceae paleo-polyploidization history and plant inulin production.</title>
        <authorList>
            <person name="Fan W."/>
            <person name="Wang S."/>
            <person name="Wang H."/>
            <person name="Wang A."/>
            <person name="Jiang F."/>
            <person name="Liu H."/>
            <person name="Zhao H."/>
            <person name="Xu D."/>
            <person name="Zhang Y."/>
        </authorList>
    </citation>
    <scope>NUCLEOTIDE SEQUENCE [LARGE SCALE GENOMIC DNA]</scope>
    <source>
        <strain evidence="2">cv. Niubang</strain>
    </source>
</reference>
<dbReference type="Proteomes" id="UP001055879">
    <property type="component" value="Linkage Group LG02"/>
</dbReference>
<organism evidence="1 2">
    <name type="scientific">Arctium lappa</name>
    <name type="common">Greater burdock</name>
    <name type="synonym">Lappa major</name>
    <dbReference type="NCBI Taxonomy" id="4217"/>
    <lineage>
        <taxon>Eukaryota</taxon>
        <taxon>Viridiplantae</taxon>
        <taxon>Streptophyta</taxon>
        <taxon>Embryophyta</taxon>
        <taxon>Tracheophyta</taxon>
        <taxon>Spermatophyta</taxon>
        <taxon>Magnoliopsida</taxon>
        <taxon>eudicotyledons</taxon>
        <taxon>Gunneridae</taxon>
        <taxon>Pentapetalae</taxon>
        <taxon>asterids</taxon>
        <taxon>campanulids</taxon>
        <taxon>Asterales</taxon>
        <taxon>Asteraceae</taxon>
        <taxon>Carduoideae</taxon>
        <taxon>Cardueae</taxon>
        <taxon>Arctiinae</taxon>
        <taxon>Arctium</taxon>
    </lineage>
</organism>
<keyword evidence="2" id="KW-1185">Reference proteome</keyword>
<reference evidence="2" key="1">
    <citation type="journal article" date="2022" name="Mol. Ecol. Resour.">
        <title>The genomes of chicory, endive, great burdock and yacon provide insights into Asteraceae palaeo-polyploidization history and plant inulin production.</title>
        <authorList>
            <person name="Fan W."/>
            <person name="Wang S."/>
            <person name="Wang H."/>
            <person name="Wang A."/>
            <person name="Jiang F."/>
            <person name="Liu H."/>
            <person name="Zhao H."/>
            <person name="Xu D."/>
            <person name="Zhang Y."/>
        </authorList>
    </citation>
    <scope>NUCLEOTIDE SEQUENCE [LARGE SCALE GENOMIC DNA]</scope>
    <source>
        <strain evidence="2">cv. Niubang</strain>
    </source>
</reference>
<accession>A0ACB9EJT8</accession>
<name>A0ACB9EJT8_ARCLA</name>
<comment type="caution">
    <text evidence="1">The sequence shown here is derived from an EMBL/GenBank/DDBJ whole genome shotgun (WGS) entry which is preliminary data.</text>
</comment>